<name>A0AAV4YB64_CAEEX</name>
<keyword evidence="2" id="KW-1185">Reference proteome</keyword>
<organism evidence="1 2">
    <name type="scientific">Caerostris extrusa</name>
    <name type="common">Bark spider</name>
    <name type="synonym">Caerostris bankana</name>
    <dbReference type="NCBI Taxonomy" id="172846"/>
    <lineage>
        <taxon>Eukaryota</taxon>
        <taxon>Metazoa</taxon>
        <taxon>Ecdysozoa</taxon>
        <taxon>Arthropoda</taxon>
        <taxon>Chelicerata</taxon>
        <taxon>Arachnida</taxon>
        <taxon>Araneae</taxon>
        <taxon>Araneomorphae</taxon>
        <taxon>Entelegynae</taxon>
        <taxon>Araneoidea</taxon>
        <taxon>Araneidae</taxon>
        <taxon>Caerostris</taxon>
    </lineage>
</organism>
<sequence>MHQKLNMITTTTGSIFAPMECDDPQRIPSGRGLNCTARLRTKVSENVPRQRQCRKRLITPTSKSKLPSWGKGKPLGLKAAVNRTGAGQLMHV</sequence>
<evidence type="ECO:0000313" key="1">
    <source>
        <dbReference type="EMBL" id="GIZ03611.1"/>
    </source>
</evidence>
<reference evidence="1 2" key="1">
    <citation type="submission" date="2021-06" db="EMBL/GenBank/DDBJ databases">
        <title>Caerostris extrusa draft genome.</title>
        <authorList>
            <person name="Kono N."/>
            <person name="Arakawa K."/>
        </authorList>
    </citation>
    <scope>NUCLEOTIDE SEQUENCE [LARGE SCALE GENOMIC DNA]</scope>
</reference>
<gene>
    <name evidence="1" type="ORF">CEXT_191401</name>
</gene>
<protein>
    <submittedName>
        <fullName evidence="1">Uncharacterized protein</fullName>
    </submittedName>
</protein>
<dbReference type="Proteomes" id="UP001054945">
    <property type="component" value="Unassembled WGS sequence"/>
</dbReference>
<dbReference type="EMBL" id="BPLR01001629">
    <property type="protein sequence ID" value="GIZ03611.1"/>
    <property type="molecule type" value="Genomic_DNA"/>
</dbReference>
<comment type="caution">
    <text evidence="1">The sequence shown here is derived from an EMBL/GenBank/DDBJ whole genome shotgun (WGS) entry which is preliminary data.</text>
</comment>
<accession>A0AAV4YB64</accession>
<evidence type="ECO:0000313" key="2">
    <source>
        <dbReference type="Proteomes" id="UP001054945"/>
    </source>
</evidence>
<dbReference type="AlphaFoldDB" id="A0AAV4YB64"/>
<proteinExistence type="predicted"/>